<dbReference type="SUPFAM" id="SSF81606">
    <property type="entry name" value="PP2C-like"/>
    <property type="match status" value="1"/>
</dbReference>
<dbReference type="RefSeq" id="XP_013905049.1">
    <property type="nucleotide sequence ID" value="XM_014049595.1"/>
</dbReference>
<dbReference type="Gene3D" id="3.60.40.10">
    <property type="entry name" value="PPM-type phosphatase domain"/>
    <property type="match status" value="1"/>
</dbReference>
<dbReference type="GO" id="GO:0046872">
    <property type="term" value="F:metal ion binding"/>
    <property type="evidence" value="ECO:0007669"/>
    <property type="project" value="UniProtKB-UniRule"/>
</dbReference>
<reference evidence="4 5" key="1">
    <citation type="journal article" date="2013" name="BMC Genomics">
        <title>Reconstruction of the lipid metabolism for the microalga Monoraphidium neglectum from its genome sequence reveals characteristics suitable for biofuel production.</title>
        <authorList>
            <person name="Bogen C."/>
            <person name="Al-Dilaimi A."/>
            <person name="Albersmeier A."/>
            <person name="Wichmann J."/>
            <person name="Grundmann M."/>
            <person name="Rupp O."/>
            <person name="Lauersen K.J."/>
            <person name="Blifernez-Klassen O."/>
            <person name="Kalinowski J."/>
            <person name="Goesmann A."/>
            <person name="Mussgnug J.H."/>
            <person name="Kruse O."/>
        </authorList>
    </citation>
    <scope>NUCLEOTIDE SEQUENCE [LARGE SCALE GENOMIC DNA]</scope>
    <source>
        <strain evidence="4 5">SAG 48.87</strain>
    </source>
</reference>
<dbReference type="GeneID" id="25734802"/>
<keyword evidence="1" id="KW-0460">Magnesium</keyword>
<feature type="region of interest" description="Disordered" evidence="2">
    <location>
        <begin position="1"/>
        <end position="21"/>
    </location>
</feature>
<keyword evidence="1" id="KW-0464">Manganese</keyword>
<comment type="similarity">
    <text evidence="1">Belongs to the PP2C family.</text>
</comment>
<dbReference type="EMBL" id="KK100424">
    <property type="protein sequence ID" value="KIZ06030.1"/>
    <property type="molecule type" value="Genomic_DNA"/>
</dbReference>
<dbReference type="PANTHER" id="PTHR12320">
    <property type="entry name" value="PROTEIN PHOSPHATASE 2C"/>
    <property type="match status" value="1"/>
</dbReference>
<dbReference type="EC" id="3.1.3.16" evidence="1"/>
<protein>
    <recommendedName>
        <fullName evidence="1">Protein phosphatase</fullName>
        <ecNumber evidence="1">3.1.3.16</ecNumber>
    </recommendedName>
</protein>
<comment type="catalytic activity">
    <reaction evidence="1">
        <text>O-phospho-L-threonyl-[protein] + H2O = L-threonyl-[protein] + phosphate</text>
        <dbReference type="Rhea" id="RHEA:47004"/>
        <dbReference type="Rhea" id="RHEA-COMP:11060"/>
        <dbReference type="Rhea" id="RHEA-COMP:11605"/>
        <dbReference type="ChEBI" id="CHEBI:15377"/>
        <dbReference type="ChEBI" id="CHEBI:30013"/>
        <dbReference type="ChEBI" id="CHEBI:43474"/>
        <dbReference type="ChEBI" id="CHEBI:61977"/>
        <dbReference type="EC" id="3.1.3.16"/>
    </reaction>
</comment>
<name>A0A0D2MTY8_9CHLO</name>
<dbReference type="GO" id="GO:0004722">
    <property type="term" value="F:protein serine/threonine phosphatase activity"/>
    <property type="evidence" value="ECO:0007669"/>
    <property type="project" value="UniProtKB-EC"/>
</dbReference>
<dbReference type="OrthoDB" id="60843at2759"/>
<sequence length="329" mass="33335">MPSAAKQSASPQATHQAAAPQQSVALRLRTGACCLPHPGKASYGGEDAFFVSAAGGGALGVADGVGGWAESNVNPAAYARSLMRVACAFVEGAGAEQLARAAADGAKAPAADNSLSHGSGGGGGGGGGSVGGGGRAPGAGAAVAAAGATRAAADSRGDSGFIAVRQGLVVARSRPLQHWFDCPYQLGAFPEFVEATDTAAHADVFEVPLLPGDVVVVGKQPQEFILCSDGLWDNAYDADILALLPKGPRGAQAAAEAIAAMARAHSMDPEFPSPYTREALQQGYDLSWFDKLRRAQFRDGRIRLGCLTGGKPDDVTVLVAVVEDRPAWA</sequence>
<evidence type="ECO:0000256" key="2">
    <source>
        <dbReference type="SAM" id="MobiDB-lite"/>
    </source>
</evidence>
<dbReference type="PANTHER" id="PTHR12320:SF1">
    <property type="entry name" value="PROTEIN PHOSPHATASE PTC7 HOMOLOG"/>
    <property type="match status" value="1"/>
</dbReference>
<evidence type="ECO:0000313" key="5">
    <source>
        <dbReference type="Proteomes" id="UP000054498"/>
    </source>
</evidence>
<gene>
    <name evidence="4" type="ORF">MNEG_1924</name>
</gene>
<keyword evidence="1" id="KW-0378">Hydrolase</keyword>
<keyword evidence="5" id="KW-1185">Reference proteome</keyword>
<evidence type="ECO:0000256" key="1">
    <source>
        <dbReference type="RuleBase" id="RU366020"/>
    </source>
</evidence>
<dbReference type="AlphaFoldDB" id="A0A0D2MTY8"/>
<dbReference type="InterPro" id="IPR001932">
    <property type="entry name" value="PPM-type_phosphatase-like_dom"/>
</dbReference>
<keyword evidence="1" id="KW-0904">Protein phosphatase</keyword>
<accession>A0A0D2MTY8</accession>
<comment type="catalytic activity">
    <reaction evidence="1">
        <text>O-phospho-L-seryl-[protein] + H2O = L-seryl-[protein] + phosphate</text>
        <dbReference type="Rhea" id="RHEA:20629"/>
        <dbReference type="Rhea" id="RHEA-COMP:9863"/>
        <dbReference type="Rhea" id="RHEA-COMP:11604"/>
        <dbReference type="ChEBI" id="CHEBI:15377"/>
        <dbReference type="ChEBI" id="CHEBI:29999"/>
        <dbReference type="ChEBI" id="CHEBI:43474"/>
        <dbReference type="ChEBI" id="CHEBI:83421"/>
        <dbReference type="EC" id="3.1.3.16"/>
    </reaction>
</comment>
<dbReference type="InterPro" id="IPR036457">
    <property type="entry name" value="PPM-type-like_dom_sf"/>
</dbReference>
<feature type="compositionally biased region" description="Gly residues" evidence="2">
    <location>
        <begin position="118"/>
        <end position="131"/>
    </location>
</feature>
<dbReference type="InterPro" id="IPR039123">
    <property type="entry name" value="PPTC7"/>
</dbReference>
<feature type="domain" description="PPM-type phosphatase" evidence="3">
    <location>
        <begin position="29"/>
        <end position="322"/>
    </location>
</feature>
<dbReference type="KEGG" id="mng:MNEG_1924"/>
<evidence type="ECO:0000313" key="4">
    <source>
        <dbReference type="EMBL" id="KIZ06030.1"/>
    </source>
</evidence>
<evidence type="ECO:0000259" key="3">
    <source>
        <dbReference type="PROSITE" id="PS51746"/>
    </source>
</evidence>
<feature type="region of interest" description="Disordered" evidence="2">
    <location>
        <begin position="109"/>
        <end position="131"/>
    </location>
</feature>
<dbReference type="PROSITE" id="PS51746">
    <property type="entry name" value="PPM_2"/>
    <property type="match status" value="1"/>
</dbReference>
<comment type="cofactor">
    <cofactor evidence="1">
        <name>Mg(2+)</name>
        <dbReference type="ChEBI" id="CHEBI:18420"/>
    </cofactor>
</comment>
<dbReference type="Proteomes" id="UP000054498">
    <property type="component" value="Unassembled WGS sequence"/>
</dbReference>
<organism evidence="4 5">
    <name type="scientific">Monoraphidium neglectum</name>
    <dbReference type="NCBI Taxonomy" id="145388"/>
    <lineage>
        <taxon>Eukaryota</taxon>
        <taxon>Viridiplantae</taxon>
        <taxon>Chlorophyta</taxon>
        <taxon>core chlorophytes</taxon>
        <taxon>Chlorophyceae</taxon>
        <taxon>CS clade</taxon>
        <taxon>Sphaeropleales</taxon>
        <taxon>Selenastraceae</taxon>
        <taxon>Monoraphidium</taxon>
    </lineage>
</organism>
<keyword evidence="1" id="KW-0479">Metal-binding</keyword>
<comment type="cofactor">
    <cofactor evidence="1">
        <name>Mn(2+)</name>
        <dbReference type="ChEBI" id="CHEBI:29035"/>
    </cofactor>
</comment>
<proteinExistence type="inferred from homology"/>